<protein>
    <submittedName>
        <fullName evidence="2">Uncharacterized protein</fullName>
    </submittedName>
</protein>
<dbReference type="AlphaFoldDB" id="A0AAD9T7Z0"/>
<evidence type="ECO:0000256" key="1">
    <source>
        <dbReference type="SAM" id="MobiDB-lite"/>
    </source>
</evidence>
<proteinExistence type="predicted"/>
<name>A0AAD9T7Z0_EUCGR</name>
<comment type="caution">
    <text evidence="2">The sequence shown here is derived from an EMBL/GenBank/DDBJ whole genome shotgun (WGS) entry which is preliminary data.</text>
</comment>
<organism evidence="2 3">
    <name type="scientific">Eucalyptus grandis</name>
    <name type="common">Flooded gum</name>
    <dbReference type="NCBI Taxonomy" id="71139"/>
    <lineage>
        <taxon>Eukaryota</taxon>
        <taxon>Viridiplantae</taxon>
        <taxon>Streptophyta</taxon>
        <taxon>Embryophyta</taxon>
        <taxon>Tracheophyta</taxon>
        <taxon>Spermatophyta</taxon>
        <taxon>Magnoliopsida</taxon>
        <taxon>eudicotyledons</taxon>
        <taxon>Gunneridae</taxon>
        <taxon>Pentapetalae</taxon>
        <taxon>rosids</taxon>
        <taxon>malvids</taxon>
        <taxon>Myrtales</taxon>
        <taxon>Myrtaceae</taxon>
        <taxon>Myrtoideae</taxon>
        <taxon>Eucalypteae</taxon>
        <taxon>Eucalyptus</taxon>
    </lineage>
</organism>
<dbReference type="Proteomes" id="UP000030711">
    <property type="component" value="Unassembled WGS sequence"/>
</dbReference>
<gene>
    <name evidence="2" type="ORF">EUGRSUZ_L03628</name>
</gene>
<sequence>MTSVDLRWGGINYVFIDGSYDTQDSSHCSKMTNFPHKTPNSFITHEEKNVENNSQNSIRTSSLSFN</sequence>
<keyword evidence="3" id="KW-1185">Reference proteome</keyword>
<reference evidence="2 3" key="1">
    <citation type="journal article" date="2014" name="Nature">
        <title>The genome of Eucalyptus grandis.</title>
        <authorList>
            <person name="Myburg A.A."/>
            <person name="Grattapaglia D."/>
            <person name="Tuskan G.A."/>
            <person name="Hellsten U."/>
            <person name="Hayes R.D."/>
            <person name="Grimwood J."/>
            <person name="Jenkins J."/>
            <person name="Lindquist E."/>
            <person name="Tice H."/>
            <person name="Bauer D."/>
            <person name="Goodstein D.M."/>
            <person name="Dubchak I."/>
            <person name="Poliakov A."/>
            <person name="Mizrachi E."/>
            <person name="Kullan A.R."/>
            <person name="Hussey S.G."/>
            <person name="Pinard D."/>
            <person name="van der Merwe K."/>
            <person name="Singh P."/>
            <person name="van Jaarsveld I."/>
            <person name="Silva-Junior O.B."/>
            <person name="Togawa R.C."/>
            <person name="Pappas M.R."/>
            <person name="Faria D.A."/>
            <person name="Sansaloni C.P."/>
            <person name="Petroli C.D."/>
            <person name="Yang X."/>
            <person name="Ranjan P."/>
            <person name="Tschaplinski T.J."/>
            <person name="Ye C.Y."/>
            <person name="Li T."/>
            <person name="Sterck L."/>
            <person name="Vanneste K."/>
            <person name="Murat F."/>
            <person name="Soler M."/>
            <person name="Clemente H.S."/>
            <person name="Saidi N."/>
            <person name="Cassan-Wang H."/>
            <person name="Dunand C."/>
            <person name="Hefer C.A."/>
            <person name="Bornberg-Bauer E."/>
            <person name="Kersting A.R."/>
            <person name="Vining K."/>
            <person name="Amarasinghe V."/>
            <person name="Ranik M."/>
            <person name="Naithani S."/>
            <person name="Elser J."/>
            <person name="Boyd A.E."/>
            <person name="Liston A."/>
            <person name="Spatafora J.W."/>
            <person name="Dharmwardhana P."/>
            <person name="Raja R."/>
            <person name="Sullivan C."/>
            <person name="Romanel E."/>
            <person name="Alves-Ferreira M."/>
            <person name="Kulheim C."/>
            <person name="Foley W."/>
            <person name="Carocha V."/>
            <person name="Paiva J."/>
            <person name="Kudrna D."/>
            <person name="Brommonschenkel S.H."/>
            <person name="Pasquali G."/>
            <person name="Byrne M."/>
            <person name="Rigault P."/>
            <person name="Tibbits J."/>
            <person name="Spokevicius A."/>
            <person name="Jones R.C."/>
            <person name="Steane D.A."/>
            <person name="Vaillancourt R.E."/>
            <person name="Potts B.M."/>
            <person name="Joubert F."/>
            <person name="Barry K."/>
            <person name="Pappas G.J."/>
            <person name="Strauss S.H."/>
            <person name="Jaiswal P."/>
            <person name="Grima-Pettenati J."/>
            <person name="Salse J."/>
            <person name="Van de Peer Y."/>
            <person name="Rokhsar D.S."/>
            <person name="Schmutz J."/>
        </authorList>
    </citation>
    <scope>NUCLEOTIDE SEQUENCE [LARGE SCALE GENOMIC DNA]</scope>
    <source>
        <strain evidence="3">cv. BRASUZ1</strain>
        <tissue evidence="2">Leaf extractions</tissue>
    </source>
</reference>
<dbReference type="EMBL" id="MU852088">
    <property type="protein sequence ID" value="KAK2630971.1"/>
    <property type="molecule type" value="Genomic_DNA"/>
</dbReference>
<accession>A0AAD9T7Z0</accession>
<feature type="compositionally biased region" description="Polar residues" evidence="1">
    <location>
        <begin position="51"/>
        <end position="66"/>
    </location>
</feature>
<evidence type="ECO:0000313" key="2">
    <source>
        <dbReference type="EMBL" id="KAK2630971.1"/>
    </source>
</evidence>
<feature type="region of interest" description="Disordered" evidence="1">
    <location>
        <begin position="36"/>
        <end position="66"/>
    </location>
</feature>
<evidence type="ECO:0000313" key="3">
    <source>
        <dbReference type="Proteomes" id="UP000030711"/>
    </source>
</evidence>